<gene>
    <name evidence="2" type="ORF">Forpe1208_v009784</name>
</gene>
<sequence>MKIMVQLTTRGTSDDDPDKHAKSKHSHTVSPTVSYTIDKVGFALIIHEDMKLQEASCFHFGLRLRGTLYV</sequence>
<reference evidence="2" key="1">
    <citation type="submission" date="2021-04" db="EMBL/GenBank/DDBJ databases">
        <title>First draft genome resource for Brassicaceae pathogens Fusarium oxysporum f. sp. raphani and Fusarium oxysporum f. sp. rapae.</title>
        <authorList>
            <person name="Asai S."/>
        </authorList>
    </citation>
    <scope>NUCLEOTIDE SEQUENCE</scope>
    <source>
        <strain evidence="2">Tf1208</strain>
    </source>
</reference>
<organism evidence="2 3">
    <name type="scientific">Fusarium oxysporum f. sp. rapae</name>
    <dbReference type="NCBI Taxonomy" id="485398"/>
    <lineage>
        <taxon>Eukaryota</taxon>
        <taxon>Fungi</taxon>
        <taxon>Dikarya</taxon>
        <taxon>Ascomycota</taxon>
        <taxon>Pezizomycotina</taxon>
        <taxon>Sordariomycetes</taxon>
        <taxon>Hypocreomycetidae</taxon>
        <taxon>Hypocreales</taxon>
        <taxon>Nectriaceae</taxon>
        <taxon>Fusarium</taxon>
        <taxon>Fusarium oxysporum species complex</taxon>
    </lineage>
</organism>
<dbReference type="Proteomes" id="UP000694050">
    <property type="component" value="Unassembled WGS sequence"/>
</dbReference>
<dbReference type="EMBL" id="JAELUQ010000007">
    <property type="protein sequence ID" value="KAG7411321.1"/>
    <property type="molecule type" value="Genomic_DNA"/>
</dbReference>
<feature type="region of interest" description="Disordered" evidence="1">
    <location>
        <begin position="1"/>
        <end position="27"/>
    </location>
</feature>
<proteinExistence type="predicted"/>
<accession>A0A8J5U5W1</accession>
<evidence type="ECO:0000256" key="1">
    <source>
        <dbReference type="SAM" id="MobiDB-lite"/>
    </source>
</evidence>
<comment type="caution">
    <text evidence="2">The sequence shown here is derived from an EMBL/GenBank/DDBJ whole genome shotgun (WGS) entry which is preliminary data.</text>
</comment>
<evidence type="ECO:0000313" key="2">
    <source>
        <dbReference type="EMBL" id="KAG7411321.1"/>
    </source>
</evidence>
<evidence type="ECO:0000313" key="3">
    <source>
        <dbReference type="Proteomes" id="UP000694050"/>
    </source>
</evidence>
<dbReference type="AlphaFoldDB" id="A0A8J5U5W1"/>
<feature type="compositionally biased region" description="Polar residues" evidence="1">
    <location>
        <begin position="1"/>
        <end position="11"/>
    </location>
</feature>
<protein>
    <submittedName>
        <fullName evidence="2">Uncharacterized protein</fullName>
    </submittedName>
</protein>
<name>A0A8J5U5W1_FUSOX</name>